<organism evidence="2 3">
    <name type="scientific">Ladona fulva</name>
    <name type="common">Scarce chaser dragonfly</name>
    <name type="synonym">Libellula fulva</name>
    <dbReference type="NCBI Taxonomy" id="123851"/>
    <lineage>
        <taxon>Eukaryota</taxon>
        <taxon>Metazoa</taxon>
        <taxon>Ecdysozoa</taxon>
        <taxon>Arthropoda</taxon>
        <taxon>Hexapoda</taxon>
        <taxon>Insecta</taxon>
        <taxon>Pterygota</taxon>
        <taxon>Palaeoptera</taxon>
        <taxon>Odonata</taxon>
        <taxon>Epiprocta</taxon>
        <taxon>Anisoptera</taxon>
        <taxon>Libelluloidea</taxon>
        <taxon>Libellulidae</taxon>
        <taxon>Ladona</taxon>
    </lineage>
</organism>
<sequence length="86" mass="10048">MHATESCLQNSCHTKKTRIYKTIICPGADIISEIKSRRIRWAGHILRKEEGCVLKDVLKRNPEGRPPRGRPRQKSWNQVKTNLEKR</sequence>
<dbReference type="OrthoDB" id="6819241at2759"/>
<accession>A0A8K0PB86</accession>
<proteinExistence type="predicted"/>
<reference evidence="2" key="1">
    <citation type="submission" date="2013-04" db="EMBL/GenBank/DDBJ databases">
        <authorList>
            <person name="Qu J."/>
            <person name="Murali S.C."/>
            <person name="Bandaranaike D."/>
            <person name="Bellair M."/>
            <person name="Blankenburg K."/>
            <person name="Chao H."/>
            <person name="Dinh H."/>
            <person name="Doddapaneni H."/>
            <person name="Downs B."/>
            <person name="Dugan-Rocha S."/>
            <person name="Elkadiri S."/>
            <person name="Gnanaolivu R.D."/>
            <person name="Hernandez B."/>
            <person name="Javaid M."/>
            <person name="Jayaseelan J.C."/>
            <person name="Lee S."/>
            <person name="Li M."/>
            <person name="Ming W."/>
            <person name="Munidasa M."/>
            <person name="Muniz J."/>
            <person name="Nguyen L."/>
            <person name="Ongeri F."/>
            <person name="Osuji N."/>
            <person name="Pu L.-L."/>
            <person name="Puazo M."/>
            <person name="Qu C."/>
            <person name="Quiroz J."/>
            <person name="Raj R."/>
            <person name="Weissenberger G."/>
            <person name="Xin Y."/>
            <person name="Zou X."/>
            <person name="Han Y."/>
            <person name="Richards S."/>
            <person name="Worley K."/>
            <person name="Muzny D."/>
            <person name="Gibbs R."/>
        </authorList>
    </citation>
    <scope>NUCLEOTIDE SEQUENCE</scope>
    <source>
        <strain evidence="2">Sampled in the wild</strain>
    </source>
</reference>
<evidence type="ECO:0000313" key="2">
    <source>
        <dbReference type="EMBL" id="KAG8237274.1"/>
    </source>
</evidence>
<feature type="compositionally biased region" description="Polar residues" evidence="1">
    <location>
        <begin position="74"/>
        <end position="86"/>
    </location>
</feature>
<dbReference type="EMBL" id="KZ309141">
    <property type="protein sequence ID" value="KAG8237274.1"/>
    <property type="molecule type" value="Genomic_DNA"/>
</dbReference>
<dbReference type="AlphaFoldDB" id="A0A8K0PB86"/>
<comment type="caution">
    <text evidence="2">The sequence shown here is derived from an EMBL/GenBank/DDBJ whole genome shotgun (WGS) entry which is preliminary data.</text>
</comment>
<protein>
    <submittedName>
        <fullName evidence="2">Uncharacterized protein</fullName>
    </submittedName>
</protein>
<name>A0A8K0PB86_LADFU</name>
<evidence type="ECO:0000256" key="1">
    <source>
        <dbReference type="SAM" id="MobiDB-lite"/>
    </source>
</evidence>
<evidence type="ECO:0000313" key="3">
    <source>
        <dbReference type="Proteomes" id="UP000792457"/>
    </source>
</evidence>
<feature type="compositionally biased region" description="Basic and acidic residues" evidence="1">
    <location>
        <begin position="57"/>
        <end position="66"/>
    </location>
</feature>
<keyword evidence="3" id="KW-1185">Reference proteome</keyword>
<gene>
    <name evidence="2" type="ORF">J437_LFUL016416</name>
</gene>
<reference evidence="2" key="2">
    <citation type="submission" date="2017-10" db="EMBL/GenBank/DDBJ databases">
        <title>Ladona fulva Genome sequencing and assembly.</title>
        <authorList>
            <person name="Murali S."/>
            <person name="Richards S."/>
            <person name="Bandaranaike D."/>
            <person name="Bellair M."/>
            <person name="Blankenburg K."/>
            <person name="Chao H."/>
            <person name="Dinh H."/>
            <person name="Doddapaneni H."/>
            <person name="Dugan-Rocha S."/>
            <person name="Elkadiri S."/>
            <person name="Gnanaolivu R."/>
            <person name="Hernandez B."/>
            <person name="Skinner E."/>
            <person name="Javaid M."/>
            <person name="Lee S."/>
            <person name="Li M."/>
            <person name="Ming W."/>
            <person name="Munidasa M."/>
            <person name="Muniz J."/>
            <person name="Nguyen L."/>
            <person name="Hughes D."/>
            <person name="Osuji N."/>
            <person name="Pu L.-L."/>
            <person name="Puazo M."/>
            <person name="Qu C."/>
            <person name="Quiroz J."/>
            <person name="Raj R."/>
            <person name="Weissenberger G."/>
            <person name="Xin Y."/>
            <person name="Zou X."/>
            <person name="Han Y."/>
            <person name="Worley K."/>
            <person name="Muzny D."/>
            <person name="Gibbs R."/>
        </authorList>
    </citation>
    <scope>NUCLEOTIDE SEQUENCE</scope>
    <source>
        <strain evidence="2">Sampled in the wild</strain>
    </source>
</reference>
<feature type="region of interest" description="Disordered" evidence="1">
    <location>
        <begin position="57"/>
        <end position="86"/>
    </location>
</feature>
<dbReference type="Proteomes" id="UP000792457">
    <property type="component" value="Unassembled WGS sequence"/>
</dbReference>